<dbReference type="GO" id="GO:0016787">
    <property type="term" value="F:hydrolase activity"/>
    <property type="evidence" value="ECO:0007669"/>
    <property type="project" value="UniProtKB-KW"/>
</dbReference>
<dbReference type="Pfam" id="PF00182">
    <property type="entry name" value="Glyco_hydro_19"/>
    <property type="match status" value="1"/>
</dbReference>
<accession>A0ABV3VI83</accession>
<keyword evidence="3" id="KW-0378">Hydrolase</keyword>
<dbReference type="EMBL" id="JBDLOU010000058">
    <property type="protein sequence ID" value="MEX3741111.1"/>
    <property type="molecule type" value="Genomic_DNA"/>
</dbReference>
<dbReference type="SUPFAM" id="SSF55846">
    <property type="entry name" value="N-acetylmuramoyl-L-alanine amidase-like"/>
    <property type="match status" value="1"/>
</dbReference>
<name>A0ABV3VI83_9MYCO</name>
<gene>
    <name evidence="3" type="ORF">ABFW12_23055</name>
</gene>
<keyword evidence="4" id="KW-1185">Reference proteome</keyword>
<dbReference type="SUPFAM" id="SSF53955">
    <property type="entry name" value="Lysozyme-like"/>
    <property type="match status" value="1"/>
</dbReference>
<dbReference type="InterPro" id="IPR036505">
    <property type="entry name" value="Amidase/PGRP_sf"/>
</dbReference>
<dbReference type="RefSeq" id="WP_368573810.1">
    <property type="nucleotide sequence ID" value="NZ_JBDLOU010000058.1"/>
</dbReference>
<dbReference type="PANTHER" id="PTHR22595:SF96">
    <property type="entry name" value="CHITINASE"/>
    <property type="match status" value="1"/>
</dbReference>
<reference evidence="3 4" key="1">
    <citation type="submission" date="2024-04" db="EMBL/GenBank/DDBJ databases">
        <title>Genomic Markers of Mycobacteria.</title>
        <authorList>
            <person name="Soliman M.S."/>
            <person name="Elkholy A."/>
            <person name="Soliman N.S."/>
            <person name="Abbas A."/>
            <person name="Khayrat S."/>
            <person name="Shawky S."/>
        </authorList>
    </citation>
    <scope>NUCLEOTIDE SEQUENCE [LARGE SCALE GENOMIC DNA]</scope>
    <source>
        <strain evidence="3 4">Egy-CU-AM5</strain>
    </source>
</reference>
<sequence>MDVATLRRAMTPTSVSDATLAAYLPHFVEAMQAAEITTVRRAAAWCSQIGHESAGLRYMAEIETSNPSWSADRTRYRGRGPIQLTWSSNYRKFGQWCKAKGYVTDSELFVNQPELVEQPKWGFLAASWYWLDGGPKPGQINGFADQGDILAVSRCVNGWGDGQLPNGWNDNDGSRLPRWNRCLAIGDALLDGGIAVPDNRPDFNEFPFFLSGNSSPRNVANVDLWLLHTQEPPKGSDNRNDAALELRNFLESTKGSDNPVSYHYTGSMADDGGTTVVDCVDTDDACWAVGNSNGRSINFCFAGSRSDWTRQQWLDNERGTIAAAAYLFVQDCGKYPKLKARVIAPNYSAPPGAADHNYCTQYLKDGNNHTDVGPNFPWDVFAADVQKYANDETTTPPPAVKQFPKDYSDRELLEYIAEQLGPGRDDWGDDGDLGRNASGQRRTLRAGQAALIRKAGA</sequence>
<feature type="region of interest" description="Disordered" evidence="1">
    <location>
        <begin position="421"/>
        <end position="445"/>
    </location>
</feature>
<evidence type="ECO:0000313" key="3">
    <source>
        <dbReference type="EMBL" id="MEX3741111.1"/>
    </source>
</evidence>
<evidence type="ECO:0000313" key="4">
    <source>
        <dbReference type="Proteomes" id="UP001558474"/>
    </source>
</evidence>
<dbReference type="Pfam" id="PF01510">
    <property type="entry name" value="Amidase_2"/>
    <property type="match status" value="1"/>
</dbReference>
<dbReference type="InterPro" id="IPR023346">
    <property type="entry name" value="Lysozyme-like_dom_sf"/>
</dbReference>
<evidence type="ECO:0000256" key="1">
    <source>
        <dbReference type="SAM" id="MobiDB-lite"/>
    </source>
</evidence>
<protein>
    <submittedName>
        <fullName evidence="3">Glycoside hydrolase family 19 protein</fullName>
    </submittedName>
</protein>
<dbReference type="Gene3D" id="1.10.530.10">
    <property type="match status" value="1"/>
</dbReference>
<evidence type="ECO:0000259" key="2">
    <source>
        <dbReference type="SMART" id="SM00644"/>
    </source>
</evidence>
<dbReference type="InterPro" id="IPR002502">
    <property type="entry name" value="Amidase_domain"/>
</dbReference>
<proteinExistence type="predicted"/>
<dbReference type="InterPro" id="IPR000726">
    <property type="entry name" value="Glyco_hydro_19_cat"/>
</dbReference>
<feature type="domain" description="N-acetylmuramoyl-L-alanine amidase" evidence="2">
    <location>
        <begin position="211"/>
        <end position="373"/>
    </location>
</feature>
<dbReference type="Proteomes" id="UP001558474">
    <property type="component" value="Unassembled WGS sequence"/>
</dbReference>
<organism evidence="3 4">
    <name type="scientific">Mycolicibacterium porcinum</name>
    <dbReference type="NCBI Taxonomy" id="39693"/>
    <lineage>
        <taxon>Bacteria</taxon>
        <taxon>Bacillati</taxon>
        <taxon>Actinomycetota</taxon>
        <taxon>Actinomycetes</taxon>
        <taxon>Mycobacteriales</taxon>
        <taxon>Mycobacteriaceae</taxon>
        <taxon>Mycolicibacterium</taxon>
    </lineage>
</organism>
<dbReference type="SMART" id="SM00644">
    <property type="entry name" value="Ami_2"/>
    <property type="match status" value="1"/>
</dbReference>
<dbReference type="PANTHER" id="PTHR22595">
    <property type="entry name" value="CHITINASE-RELATED"/>
    <property type="match status" value="1"/>
</dbReference>
<comment type="caution">
    <text evidence="3">The sequence shown here is derived from an EMBL/GenBank/DDBJ whole genome shotgun (WGS) entry which is preliminary data.</text>
</comment>
<dbReference type="Gene3D" id="3.40.80.10">
    <property type="entry name" value="Peptidoglycan recognition protein-like"/>
    <property type="match status" value="1"/>
</dbReference>